<sequence>MSLRSFTIFQDAAPSEASQSKVSRPRAMATRSTTRNVLSSNSATAAGELATLDKENYNPLTGERAGPSTVAKKRKTVVLSAKPLPVIKSKKEQDTPSEPEQKKRKASTFSATKPTASSASKTKAKKEAKGSGSSKKSATKRTGSSKVSPMPRLMEEEEGEKDRTTQADIDSRCYELTVKPLADVSQAYEESTIFDSFTNAVSGDSDEKTKFDKVKFGTAKASSVEPEIRDYFQPSQALFCPAGPSRARAFSEEPSAPRTFSTPERKQIYAAFTFCSPSASTTLMSKASRSGTISPSEQS</sequence>
<feature type="compositionally biased region" description="Low complexity" evidence="1">
    <location>
        <begin position="107"/>
        <end position="121"/>
    </location>
</feature>
<protein>
    <submittedName>
        <fullName evidence="2">Uncharacterized protein</fullName>
    </submittedName>
</protein>
<feature type="compositionally biased region" description="Low complexity" evidence="1">
    <location>
        <begin position="130"/>
        <end position="146"/>
    </location>
</feature>
<feature type="compositionally biased region" description="Polar residues" evidence="1">
    <location>
        <begin position="30"/>
        <end position="44"/>
    </location>
</feature>
<feature type="compositionally biased region" description="Basic and acidic residues" evidence="1">
    <location>
        <begin position="160"/>
        <end position="172"/>
    </location>
</feature>
<accession>A0A409XEP6</accession>
<evidence type="ECO:0000313" key="2">
    <source>
        <dbReference type="EMBL" id="PPQ89215.1"/>
    </source>
</evidence>
<dbReference type="EMBL" id="NHYD01001919">
    <property type="protein sequence ID" value="PPQ89215.1"/>
    <property type="molecule type" value="Genomic_DNA"/>
</dbReference>
<evidence type="ECO:0000256" key="1">
    <source>
        <dbReference type="SAM" id="MobiDB-lite"/>
    </source>
</evidence>
<organism evidence="2 3">
    <name type="scientific">Psilocybe cyanescens</name>
    <dbReference type="NCBI Taxonomy" id="93625"/>
    <lineage>
        <taxon>Eukaryota</taxon>
        <taxon>Fungi</taxon>
        <taxon>Dikarya</taxon>
        <taxon>Basidiomycota</taxon>
        <taxon>Agaricomycotina</taxon>
        <taxon>Agaricomycetes</taxon>
        <taxon>Agaricomycetidae</taxon>
        <taxon>Agaricales</taxon>
        <taxon>Agaricineae</taxon>
        <taxon>Strophariaceae</taxon>
        <taxon>Psilocybe</taxon>
    </lineage>
</organism>
<dbReference type="OrthoDB" id="3265369at2759"/>
<dbReference type="AlphaFoldDB" id="A0A409XEP6"/>
<dbReference type="InParanoid" id="A0A409XEP6"/>
<feature type="region of interest" description="Disordered" evidence="1">
    <location>
        <begin position="1"/>
        <end position="172"/>
    </location>
</feature>
<evidence type="ECO:0000313" key="3">
    <source>
        <dbReference type="Proteomes" id="UP000283269"/>
    </source>
</evidence>
<keyword evidence="3" id="KW-1185">Reference proteome</keyword>
<dbReference type="Proteomes" id="UP000283269">
    <property type="component" value="Unassembled WGS sequence"/>
</dbReference>
<proteinExistence type="predicted"/>
<comment type="caution">
    <text evidence="2">The sequence shown here is derived from an EMBL/GenBank/DDBJ whole genome shotgun (WGS) entry which is preliminary data.</text>
</comment>
<name>A0A409XEP6_PSICY</name>
<gene>
    <name evidence="2" type="ORF">CVT25_001294</name>
</gene>
<reference evidence="2 3" key="1">
    <citation type="journal article" date="2018" name="Evol. Lett.">
        <title>Horizontal gene cluster transfer increased hallucinogenic mushroom diversity.</title>
        <authorList>
            <person name="Reynolds H.T."/>
            <person name="Vijayakumar V."/>
            <person name="Gluck-Thaler E."/>
            <person name="Korotkin H.B."/>
            <person name="Matheny P.B."/>
            <person name="Slot J.C."/>
        </authorList>
    </citation>
    <scope>NUCLEOTIDE SEQUENCE [LARGE SCALE GENOMIC DNA]</scope>
    <source>
        <strain evidence="2 3">2631</strain>
    </source>
</reference>